<evidence type="ECO:0000313" key="3">
    <source>
        <dbReference type="Proteomes" id="UP001150259"/>
    </source>
</evidence>
<dbReference type="Proteomes" id="UP001150259">
    <property type="component" value="Unassembled WGS sequence"/>
</dbReference>
<dbReference type="EMBL" id="JAPFQL010000015">
    <property type="protein sequence ID" value="MDC5696655.1"/>
    <property type="molecule type" value="Genomic_DNA"/>
</dbReference>
<evidence type="ECO:0000256" key="1">
    <source>
        <dbReference type="SAM" id="MobiDB-lite"/>
    </source>
</evidence>
<comment type="caution">
    <text evidence="2">The sequence shown here is derived from an EMBL/GenBank/DDBJ whole genome shotgun (WGS) entry which is preliminary data.</text>
</comment>
<gene>
    <name evidence="2" type="ORF">OO014_05255</name>
</gene>
<keyword evidence="3" id="KW-1185">Reference proteome</keyword>
<name>A0ABT5GFR3_9MICO</name>
<feature type="region of interest" description="Disordered" evidence="1">
    <location>
        <begin position="35"/>
        <end position="56"/>
    </location>
</feature>
<protein>
    <recommendedName>
        <fullName evidence="4">Secreted protein</fullName>
    </recommendedName>
</protein>
<reference evidence="2 3" key="1">
    <citation type="submission" date="2022-11" db="EMBL/GenBank/DDBJ databases">
        <title>Anaerobic phenanthrene biodegradation by a DNRA strain PheN6.</title>
        <authorList>
            <person name="Zhang Z."/>
        </authorList>
    </citation>
    <scope>NUCLEOTIDE SEQUENCE [LARGE SCALE GENOMIC DNA]</scope>
    <source>
        <strain evidence="2 3">PheN6</strain>
    </source>
</reference>
<accession>A0ABT5GFR3</accession>
<evidence type="ECO:0008006" key="4">
    <source>
        <dbReference type="Google" id="ProtNLM"/>
    </source>
</evidence>
<sequence>MTTATRIVGFVVGLVVVFALALGLGRQVGPIGEPAAAHPGAASPATGDGANGGAADLPGGLMVSQDGYTLQLSSPTAGPGTDVPVSFTVTGPDGRPVTDFEIEHEKELHLIAVRRDFTGYQHVHPARGDDGTWSTELDLEPGLWRLFADFTASGADNLTLGADLSVPGSAALAEPVGETRTVTVDGYTVTLSGDLVAGEEARLTLTVSKDGTPVTDLQPYLGAYGHLVALREGDLAYLHVHPDGEPGDSTTKPGPDVVFYAEVPSDGAYRLYLDFQHEGVVHTAPLVATTVASSADHSPTPDHSGDDH</sequence>
<dbReference type="RefSeq" id="WP_272461231.1">
    <property type="nucleotide sequence ID" value="NZ_JAPFQL010000015.1"/>
</dbReference>
<organism evidence="2 3">
    <name type="scientific">Intrasporangium calvum</name>
    <dbReference type="NCBI Taxonomy" id="53358"/>
    <lineage>
        <taxon>Bacteria</taxon>
        <taxon>Bacillati</taxon>
        <taxon>Actinomycetota</taxon>
        <taxon>Actinomycetes</taxon>
        <taxon>Micrococcales</taxon>
        <taxon>Intrasporangiaceae</taxon>
        <taxon>Intrasporangium</taxon>
    </lineage>
</organism>
<evidence type="ECO:0000313" key="2">
    <source>
        <dbReference type="EMBL" id="MDC5696655.1"/>
    </source>
</evidence>
<proteinExistence type="predicted"/>